<evidence type="ECO:0000313" key="3">
    <source>
        <dbReference type="Proteomes" id="UP000562682"/>
    </source>
</evidence>
<dbReference type="Proteomes" id="UP000562682">
    <property type="component" value="Unassembled WGS sequence"/>
</dbReference>
<proteinExistence type="predicted"/>
<reference evidence="2 3" key="1">
    <citation type="submission" date="2020-05" db="EMBL/GenBank/DDBJ databases">
        <title>Identification and distribution of gene clusters putatively required for synthesis of sphingolipid metabolism inhibitors in phylogenetically diverse species of the filamentous fungus Fusarium.</title>
        <authorList>
            <person name="Kim H.-S."/>
            <person name="Busman M."/>
            <person name="Brown D.W."/>
            <person name="Divon H."/>
            <person name="Uhlig S."/>
            <person name="Proctor R.H."/>
        </authorList>
    </citation>
    <scope>NUCLEOTIDE SEQUENCE [LARGE SCALE GENOMIC DNA]</scope>
    <source>
        <strain evidence="2 3">NRRL 25311</strain>
    </source>
</reference>
<evidence type="ECO:0000313" key="2">
    <source>
        <dbReference type="EMBL" id="KAF5671397.1"/>
    </source>
</evidence>
<gene>
    <name evidence="2" type="ORF">FDENT_10936</name>
</gene>
<organism evidence="2 3">
    <name type="scientific">Fusarium denticulatum</name>
    <dbReference type="NCBI Taxonomy" id="48507"/>
    <lineage>
        <taxon>Eukaryota</taxon>
        <taxon>Fungi</taxon>
        <taxon>Dikarya</taxon>
        <taxon>Ascomycota</taxon>
        <taxon>Pezizomycotina</taxon>
        <taxon>Sordariomycetes</taxon>
        <taxon>Hypocreomycetidae</taxon>
        <taxon>Hypocreales</taxon>
        <taxon>Nectriaceae</taxon>
        <taxon>Fusarium</taxon>
        <taxon>Fusarium fujikuroi species complex</taxon>
    </lineage>
</organism>
<keyword evidence="3" id="KW-1185">Reference proteome</keyword>
<protein>
    <submittedName>
        <fullName evidence="2">Uncharacterized protein</fullName>
    </submittedName>
</protein>
<comment type="caution">
    <text evidence="2">The sequence shown here is derived from an EMBL/GenBank/DDBJ whole genome shotgun (WGS) entry which is preliminary data.</text>
</comment>
<dbReference type="EMBL" id="JAAOAK010000350">
    <property type="protein sequence ID" value="KAF5671397.1"/>
    <property type="molecule type" value="Genomic_DNA"/>
</dbReference>
<sequence>MGDTTSTELVMSALTTALNPSAENKLVFFLSGPDNMLRFETRLFDADVLRTLGPKAGGDSVGYPLAYPSQLTSIIYKDINFTSSFGALVNLGGKLTVPQPGTLPEEKTPTARGHESDPEQKRIPELIARRDTDGYTMIRHCTVTGEVTASIMRGPFTPTLVPHPVREGFAQINFSTDLQILDRDLALMDLTYANAWQLGKGLVMGDAAFFAVHAHLRNSIYGQTLAAARTEVHSRLGGFRSRAKTAAGMLDLVQGRPQPAQQIASQSSYLPEETLRFFRVDEEWIDALDGALSLAEIKPDKALGGWHVQMPKYGFLLRSAILVQFSDLSRFSAERPKPYRFVVSQTLTETQLTILYSEISTHHTYKPRNPAQDLRSLNFTKDNNNPDVVFNWGQRTMNVENYGRELVKKLRDPERMMKDGKYLFKDELAALPGDSRFQLSTPPKRYVLLPRKTKAVQVPRPGCGKPPAEKIKQTYSRPGTAETIIIFYEPYFKFKIYPVRQREFIHSSTVLLIDLIFSLRQQSPRKFITPLVKLVIAIPFGAIRKKKPLTKSTQRMIPDETIQTKTADHLPPFTPLLGPNPDPPMPAMLSNIRFNIINHFGTKEDGVENHLIPEVIPPA</sequence>
<evidence type="ECO:0000256" key="1">
    <source>
        <dbReference type="SAM" id="MobiDB-lite"/>
    </source>
</evidence>
<feature type="region of interest" description="Disordered" evidence="1">
    <location>
        <begin position="96"/>
        <end position="122"/>
    </location>
</feature>
<accession>A0A8H5TL04</accession>
<name>A0A8H5TL04_9HYPO</name>
<dbReference type="AlphaFoldDB" id="A0A8H5TL04"/>
<feature type="compositionally biased region" description="Basic and acidic residues" evidence="1">
    <location>
        <begin position="104"/>
        <end position="122"/>
    </location>
</feature>